<reference evidence="5" key="1">
    <citation type="journal article" date="2023" name="G3 (Bethesda)">
        <title>Whole genome assemblies of Zophobas morio and Tenebrio molitor.</title>
        <authorList>
            <person name="Kaur S."/>
            <person name="Stinson S.A."/>
            <person name="diCenzo G.C."/>
        </authorList>
    </citation>
    <scope>NUCLEOTIDE SEQUENCE</scope>
    <source>
        <strain evidence="5">QUZm001</strain>
    </source>
</reference>
<accession>A0AA38IZ87</accession>
<dbReference type="SUPFAM" id="SSF54160">
    <property type="entry name" value="Chromo domain-like"/>
    <property type="match status" value="2"/>
</dbReference>
<dbReference type="InterPro" id="IPR000953">
    <property type="entry name" value="Chromo/chromo_shadow_dom"/>
</dbReference>
<feature type="domain" description="Chromo" evidence="4">
    <location>
        <begin position="66"/>
        <end position="124"/>
    </location>
</feature>
<dbReference type="SMART" id="SM00298">
    <property type="entry name" value="CHROMO"/>
    <property type="match status" value="2"/>
</dbReference>
<dbReference type="InterPro" id="IPR023780">
    <property type="entry name" value="Chromo_domain"/>
</dbReference>
<dbReference type="PRINTS" id="PR00504">
    <property type="entry name" value="CHROMODOMAIN"/>
</dbReference>
<evidence type="ECO:0000256" key="3">
    <source>
        <dbReference type="SAM" id="MobiDB-lite"/>
    </source>
</evidence>
<evidence type="ECO:0000256" key="1">
    <source>
        <dbReference type="ARBA" id="ARBA00004123"/>
    </source>
</evidence>
<dbReference type="InterPro" id="IPR017984">
    <property type="entry name" value="Chromo_dom_subgr"/>
</dbReference>
<dbReference type="InterPro" id="IPR016197">
    <property type="entry name" value="Chromo-like_dom_sf"/>
</dbReference>
<keyword evidence="2" id="KW-0539">Nucleus</keyword>
<dbReference type="PANTHER" id="PTHR22812">
    <property type="entry name" value="CHROMOBOX PROTEIN"/>
    <property type="match status" value="1"/>
</dbReference>
<evidence type="ECO:0000259" key="4">
    <source>
        <dbReference type="PROSITE" id="PS50013"/>
    </source>
</evidence>
<dbReference type="CDD" id="cd00024">
    <property type="entry name" value="CD_CSD"/>
    <property type="match status" value="2"/>
</dbReference>
<keyword evidence="6" id="KW-1185">Reference proteome</keyword>
<protein>
    <recommendedName>
        <fullName evidence="4">Chromo domain-containing protein</fullName>
    </recommendedName>
</protein>
<feature type="region of interest" description="Disordered" evidence="3">
    <location>
        <begin position="114"/>
        <end position="144"/>
    </location>
</feature>
<dbReference type="PROSITE" id="PS50013">
    <property type="entry name" value="CHROMO_2"/>
    <property type="match status" value="2"/>
</dbReference>
<comment type="subcellular location">
    <subcellularLocation>
        <location evidence="1">Nucleus</location>
    </subcellularLocation>
</comment>
<sequence length="250" mass="29563">MKRKGRKSKTADDSSNGVGDREEQNGEASERDEQESEEPEEKKRKSGKRKSSSKKADDSVEEEPQYEVEQVLDEKYIRGVRHFLIRWKGYEPESDTWEPESTLNCAELIADFKTKQKKKGKNKTKPVKAKKGREREDSSDQATWDENEDFEVERILDVYFKRNGNREFLVSWKGYPASQNSWEPEENMDCKDLIKKFMDKVEKAKESDQRELRVKRTHTDRFTLLSDGHRGRRLSRRNLGRQRVHYHDAE</sequence>
<feature type="compositionally biased region" description="Basic residues" evidence="3">
    <location>
        <begin position="44"/>
        <end position="53"/>
    </location>
</feature>
<dbReference type="Pfam" id="PF00385">
    <property type="entry name" value="Chromo"/>
    <property type="match status" value="2"/>
</dbReference>
<organism evidence="5 6">
    <name type="scientific">Zophobas morio</name>
    <dbReference type="NCBI Taxonomy" id="2755281"/>
    <lineage>
        <taxon>Eukaryota</taxon>
        <taxon>Metazoa</taxon>
        <taxon>Ecdysozoa</taxon>
        <taxon>Arthropoda</taxon>
        <taxon>Hexapoda</taxon>
        <taxon>Insecta</taxon>
        <taxon>Pterygota</taxon>
        <taxon>Neoptera</taxon>
        <taxon>Endopterygota</taxon>
        <taxon>Coleoptera</taxon>
        <taxon>Polyphaga</taxon>
        <taxon>Cucujiformia</taxon>
        <taxon>Tenebrionidae</taxon>
        <taxon>Zophobas</taxon>
    </lineage>
</organism>
<proteinExistence type="predicted"/>
<dbReference type="AlphaFoldDB" id="A0AA38IZ87"/>
<evidence type="ECO:0000256" key="2">
    <source>
        <dbReference type="ARBA" id="ARBA00023242"/>
    </source>
</evidence>
<feature type="domain" description="Chromo" evidence="4">
    <location>
        <begin position="150"/>
        <end position="209"/>
    </location>
</feature>
<dbReference type="Gene3D" id="2.40.50.40">
    <property type="match status" value="2"/>
</dbReference>
<dbReference type="GO" id="GO:0005634">
    <property type="term" value="C:nucleus"/>
    <property type="evidence" value="ECO:0007669"/>
    <property type="project" value="UniProtKB-SubCell"/>
</dbReference>
<comment type="caution">
    <text evidence="5">The sequence shown here is derived from an EMBL/GenBank/DDBJ whole genome shotgun (WGS) entry which is preliminary data.</text>
</comment>
<dbReference type="Proteomes" id="UP001168821">
    <property type="component" value="Unassembled WGS sequence"/>
</dbReference>
<name>A0AA38IZ87_9CUCU</name>
<dbReference type="GO" id="GO:0005694">
    <property type="term" value="C:chromosome"/>
    <property type="evidence" value="ECO:0007669"/>
    <property type="project" value="UniProtKB-ARBA"/>
</dbReference>
<feature type="compositionally biased region" description="Basic and acidic residues" evidence="3">
    <location>
        <begin position="19"/>
        <end position="31"/>
    </location>
</feature>
<feature type="region of interest" description="Disordered" evidence="3">
    <location>
        <begin position="1"/>
        <end position="71"/>
    </location>
</feature>
<evidence type="ECO:0000313" key="6">
    <source>
        <dbReference type="Proteomes" id="UP001168821"/>
    </source>
</evidence>
<dbReference type="InterPro" id="IPR051219">
    <property type="entry name" value="Heterochromatin_chromo-domain"/>
</dbReference>
<feature type="compositionally biased region" description="Basic residues" evidence="3">
    <location>
        <begin position="115"/>
        <end position="132"/>
    </location>
</feature>
<dbReference type="EMBL" id="JALNTZ010000002">
    <property type="protein sequence ID" value="KAJ3664021.1"/>
    <property type="molecule type" value="Genomic_DNA"/>
</dbReference>
<gene>
    <name evidence="5" type="ORF">Zmor_008228</name>
</gene>
<evidence type="ECO:0000313" key="5">
    <source>
        <dbReference type="EMBL" id="KAJ3664021.1"/>
    </source>
</evidence>